<feature type="signal peptide" evidence="1">
    <location>
        <begin position="1"/>
        <end position="26"/>
    </location>
</feature>
<feature type="domain" description="BPTI/Kunitz inhibitor" evidence="2">
    <location>
        <begin position="100"/>
        <end position="155"/>
    </location>
</feature>
<protein>
    <submittedName>
        <fullName evidence="3">Putative kunitz-type serine protease inhibitor</fullName>
    </submittedName>
</protein>
<accession>A0A023G9R0</accession>
<proteinExistence type="evidence at transcript level"/>
<sequence>MNFYFVVLVWCLNGVVFEDESGVVQAAESNSGPQRTSTDVCQLPPNYKGKHNGVITVERRVVYRKTDNKCVRFIVKKKGDTSGNNFLLRKDCYKTCIPKSACLKPRKGKQNGTIKGYTYLPKYDFCVKMRFGTKAEFGPEHNRFNTSDECQHWCAPEISL</sequence>
<name>A0A023G9R0_AMBTT</name>
<dbReference type="SUPFAM" id="SSF57362">
    <property type="entry name" value="BPTI-like"/>
    <property type="match status" value="2"/>
</dbReference>
<feature type="domain" description="BPTI/Kunitz inhibitor" evidence="2">
    <location>
        <begin position="39"/>
        <end position="97"/>
    </location>
</feature>
<organism evidence="3">
    <name type="scientific">Amblyomma triste</name>
    <name type="common">Neotropical tick</name>
    <dbReference type="NCBI Taxonomy" id="251400"/>
    <lineage>
        <taxon>Eukaryota</taxon>
        <taxon>Metazoa</taxon>
        <taxon>Ecdysozoa</taxon>
        <taxon>Arthropoda</taxon>
        <taxon>Chelicerata</taxon>
        <taxon>Arachnida</taxon>
        <taxon>Acari</taxon>
        <taxon>Parasitiformes</taxon>
        <taxon>Ixodida</taxon>
        <taxon>Ixodoidea</taxon>
        <taxon>Ixodidae</taxon>
        <taxon>Amblyomminae</taxon>
        <taxon>Amblyomma</taxon>
    </lineage>
</organism>
<dbReference type="AlphaFoldDB" id="A0A023G9R0"/>
<dbReference type="InterPro" id="IPR002223">
    <property type="entry name" value="Kunitz_BPTI"/>
</dbReference>
<keyword evidence="1" id="KW-0732">Signal</keyword>
<evidence type="ECO:0000256" key="1">
    <source>
        <dbReference type="SAM" id="SignalP"/>
    </source>
</evidence>
<reference evidence="3" key="1">
    <citation type="submission" date="2014-03" db="EMBL/GenBank/DDBJ databases">
        <title>The sialotranscriptome of Amblyomma triste, Amblyomma parvum and Amblyomma cajennense ticks, uncovered by 454-based RNA-seq.</title>
        <authorList>
            <person name="Garcia G.R."/>
            <person name="Gardinassi L.G."/>
            <person name="Ribeiro J.M."/>
            <person name="Anatriello E."/>
            <person name="Ferreira B.R."/>
            <person name="Moreira H.N."/>
            <person name="Mafra C."/>
            <person name="Olegario M.M."/>
            <person name="Szabo P.J."/>
            <person name="Miranda-Santos I.K."/>
            <person name="Maruyama S.R."/>
        </authorList>
    </citation>
    <scope>NUCLEOTIDE SEQUENCE</scope>
    <source>
        <strain evidence="3">Mato Grasso do Sul</strain>
        <tissue evidence="3">Salivary glands</tissue>
    </source>
</reference>
<dbReference type="GO" id="GO:0004867">
    <property type="term" value="F:serine-type endopeptidase inhibitor activity"/>
    <property type="evidence" value="ECO:0007669"/>
    <property type="project" value="InterPro"/>
</dbReference>
<dbReference type="EMBL" id="GBBM01004801">
    <property type="protein sequence ID" value="JAC30617.1"/>
    <property type="molecule type" value="mRNA"/>
</dbReference>
<evidence type="ECO:0000313" key="3">
    <source>
        <dbReference type="EMBL" id="JAC30617.1"/>
    </source>
</evidence>
<dbReference type="InterPro" id="IPR036880">
    <property type="entry name" value="Kunitz_BPTI_sf"/>
</dbReference>
<dbReference type="SMART" id="SM00131">
    <property type="entry name" value="KU"/>
    <property type="match status" value="2"/>
</dbReference>
<dbReference type="Gene3D" id="4.10.410.10">
    <property type="entry name" value="Pancreatic trypsin inhibitor Kunitz domain"/>
    <property type="match status" value="2"/>
</dbReference>
<feature type="chain" id="PRO_5001517331" evidence="1">
    <location>
        <begin position="27"/>
        <end position="160"/>
    </location>
</feature>
<evidence type="ECO:0000259" key="2">
    <source>
        <dbReference type="SMART" id="SM00131"/>
    </source>
</evidence>